<evidence type="ECO:0000313" key="2">
    <source>
        <dbReference type="Proteomes" id="UP001558534"/>
    </source>
</evidence>
<reference evidence="1 2" key="1">
    <citation type="submission" date="2024-07" db="EMBL/GenBank/DDBJ databases">
        <title>Characterization of a bacterium isolated from hydrolysated instant sea cucumber by whole-genome sequencing and metabolomics.</title>
        <authorList>
            <person name="Luo X."/>
            <person name="Zhang Z."/>
            <person name="Zheng Z."/>
            <person name="Zhang W."/>
            <person name="Ming T."/>
            <person name="Jiao L."/>
            <person name="Su X."/>
            <person name="Kong F."/>
            <person name="Xu J."/>
        </authorList>
    </citation>
    <scope>NUCLEOTIDE SEQUENCE [LARGE SCALE GENOMIC DNA]</scope>
    <source>
        <strain evidence="1 2">XL-2024</strain>
    </source>
</reference>
<organism evidence="1 2">
    <name type="scientific">Lysinibacillus xylanilyticus</name>
    <dbReference type="NCBI Taxonomy" id="582475"/>
    <lineage>
        <taxon>Bacteria</taxon>
        <taxon>Bacillati</taxon>
        <taxon>Bacillota</taxon>
        <taxon>Bacilli</taxon>
        <taxon>Bacillales</taxon>
        <taxon>Bacillaceae</taxon>
        <taxon>Lysinibacillus</taxon>
    </lineage>
</organism>
<sequence>MDRKAKKILFNTFWQSGGWRQGGYTFTDEDFQYAKNHGLMFDPLTLTHGECVKRLRQLHQEVITKEIVVQAFLHSLSTRKVHLRSALSSWALTHKLPEHTYYEWLAEQPSYSACGYCNDHKLMSDETYIDEDLNVLNFERVKWGGVRLNWLVYCLLDLECLSKEQPFTVSEEDVDILKRMIEAVESCGDKDAARQLEKRWKDILPSNQHERDVVLEIWGYIGLLESKDDYRKERGRGTDFMSMATWRGIDGYSQEKMKYYFGTYL</sequence>
<comment type="caution">
    <text evidence="1">The sequence shown here is derived from an EMBL/GenBank/DDBJ whole genome shotgun (WGS) entry which is preliminary data.</text>
</comment>
<keyword evidence="2" id="KW-1185">Reference proteome</keyword>
<name>A0ABV3VT06_9BACI</name>
<accession>A0ABV3VT06</accession>
<proteinExistence type="predicted"/>
<dbReference type="EMBL" id="JBFRHK010000001">
    <property type="protein sequence ID" value="MEX3744025.1"/>
    <property type="molecule type" value="Genomic_DNA"/>
</dbReference>
<dbReference type="RefSeq" id="WP_368635040.1">
    <property type="nucleotide sequence ID" value="NZ_JBFRHK010000001.1"/>
</dbReference>
<evidence type="ECO:0000313" key="1">
    <source>
        <dbReference type="EMBL" id="MEX3744025.1"/>
    </source>
</evidence>
<dbReference type="Proteomes" id="UP001558534">
    <property type="component" value="Unassembled WGS sequence"/>
</dbReference>
<gene>
    <name evidence="1" type="ORF">AB1300_02630</name>
</gene>
<protein>
    <submittedName>
        <fullName evidence="1">Uncharacterized protein</fullName>
    </submittedName>
</protein>